<gene>
    <name evidence="4" type="ORF">PEVE_00040058</name>
</gene>
<evidence type="ECO:0000313" key="4">
    <source>
        <dbReference type="EMBL" id="CAH3040057.1"/>
    </source>
</evidence>
<keyword evidence="5" id="KW-1185">Reference proteome</keyword>
<dbReference type="Proteomes" id="UP001159427">
    <property type="component" value="Unassembled WGS sequence"/>
</dbReference>
<sequence>MTDLYVFLLFLSCIGSTVHGQPNPSLRIFRNKNDPDDDIQLPSVQSECPTTETPLCDKYNARRFDVSDSCLCQCNQPSGSYTFFEPNNSCIRVSEARQQAGCDLLFTDETVTGHITFFSPNGPNEPSKSIGLPTNKTCSFNFLGKLYVQYLDCAGDWIEVPSDEVKADWELTTGWATNQLQILVKRNISNFMSLTRGRIFRVAVQCRDLNSSNHDVGNTTCAMFKVEAEGGIYLCPFPQPASSGQSATLPPPTVEIINATGGTLRPPPTSTEQLSSQSTGRVTSEETPSPQTTTQTTPSTTSKGTTQGSPNLNAQTGTKRNTFIITGAVAGGILFIALIFLILWRCNNPKKRDPPHHRFEGSISSPVSPMNRHSIPVYTDAAHLTPYGDFSMRTNSIENPAYRRASDGVVLGPQYRHGSLYSDSFPYGAPPRPPQGKGGSLNGQVNPALSMDDDVITMNPLYEGQVVDHRDLDELNCSDFAVYPEQIVLEDRKNPYGEEFDQTYDCPEEILNSKAGVPEPVPVFYVLDDPYPESISSTFGHGENVRGRPDGNVYDEPEVNLTPDGSFIVMDSPSAVAYTRGYDDQPRGEDLQNRRRSQGILKVGSTSPRGQGYYSHSSNARN</sequence>
<feature type="compositionally biased region" description="Polar residues" evidence="1">
    <location>
        <begin position="270"/>
        <end position="282"/>
    </location>
</feature>
<keyword evidence="2" id="KW-1133">Transmembrane helix</keyword>
<keyword evidence="3" id="KW-0732">Signal</keyword>
<feature type="region of interest" description="Disordered" evidence="1">
    <location>
        <begin position="244"/>
        <end position="316"/>
    </location>
</feature>
<feature type="compositionally biased region" description="Polar residues" evidence="1">
    <location>
        <begin position="604"/>
        <end position="622"/>
    </location>
</feature>
<comment type="caution">
    <text evidence="4">The sequence shown here is derived from an EMBL/GenBank/DDBJ whole genome shotgun (WGS) entry which is preliminary data.</text>
</comment>
<evidence type="ECO:0000256" key="2">
    <source>
        <dbReference type="SAM" id="Phobius"/>
    </source>
</evidence>
<feature type="signal peptide" evidence="3">
    <location>
        <begin position="1"/>
        <end position="20"/>
    </location>
</feature>
<protein>
    <submittedName>
        <fullName evidence="4">Uncharacterized protein</fullName>
    </submittedName>
</protein>
<feature type="region of interest" description="Disordered" evidence="1">
    <location>
        <begin position="578"/>
        <end position="622"/>
    </location>
</feature>
<accession>A0ABN8N056</accession>
<keyword evidence="2" id="KW-0472">Membrane</keyword>
<feature type="transmembrane region" description="Helical" evidence="2">
    <location>
        <begin position="323"/>
        <end position="344"/>
    </location>
</feature>
<evidence type="ECO:0000256" key="3">
    <source>
        <dbReference type="SAM" id="SignalP"/>
    </source>
</evidence>
<feature type="chain" id="PRO_5046255163" evidence="3">
    <location>
        <begin position="21"/>
        <end position="622"/>
    </location>
</feature>
<keyword evidence="2" id="KW-0812">Transmembrane</keyword>
<reference evidence="4 5" key="1">
    <citation type="submission" date="2022-05" db="EMBL/GenBank/DDBJ databases">
        <authorList>
            <consortium name="Genoscope - CEA"/>
            <person name="William W."/>
        </authorList>
    </citation>
    <scope>NUCLEOTIDE SEQUENCE [LARGE SCALE GENOMIC DNA]</scope>
</reference>
<dbReference type="EMBL" id="CALNXI010000720">
    <property type="protein sequence ID" value="CAH3040057.1"/>
    <property type="molecule type" value="Genomic_DNA"/>
</dbReference>
<feature type="compositionally biased region" description="Low complexity" evidence="1">
    <location>
        <begin position="285"/>
        <end position="310"/>
    </location>
</feature>
<evidence type="ECO:0000256" key="1">
    <source>
        <dbReference type="SAM" id="MobiDB-lite"/>
    </source>
</evidence>
<proteinExistence type="predicted"/>
<organism evidence="4 5">
    <name type="scientific">Porites evermanni</name>
    <dbReference type="NCBI Taxonomy" id="104178"/>
    <lineage>
        <taxon>Eukaryota</taxon>
        <taxon>Metazoa</taxon>
        <taxon>Cnidaria</taxon>
        <taxon>Anthozoa</taxon>
        <taxon>Hexacorallia</taxon>
        <taxon>Scleractinia</taxon>
        <taxon>Fungiina</taxon>
        <taxon>Poritidae</taxon>
        <taxon>Porites</taxon>
    </lineage>
</organism>
<name>A0ABN8N056_9CNID</name>
<feature type="compositionally biased region" description="Basic and acidic residues" evidence="1">
    <location>
        <begin position="581"/>
        <end position="593"/>
    </location>
</feature>
<evidence type="ECO:0000313" key="5">
    <source>
        <dbReference type="Proteomes" id="UP001159427"/>
    </source>
</evidence>